<feature type="domain" description="Flavodoxin-like" evidence="1">
    <location>
        <begin position="5"/>
        <end position="43"/>
    </location>
</feature>
<dbReference type="InterPro" id="IPR026816">
    <property type="entry name" value="Flavodoxin_dom"/>
</dbReference>
<dbReference type="EMBL" id="BAABCY010000046">
    <property type="protein sequence ID" value="GAA3568617.1"/>
    <property type="molecule type" value="Genomic_DNA"/>
</dbReference>
<accession>A0ABP6XQX4</accession>
<name>A0ABP6XQX4_9FLAO</name>
<keyword evidence="3" id="KW-1185">Reference proteome</keyword>
<evidence type="ECO:0000259" key="1">
    <source>
        <dbReference type="PROSITE" id="PS50902"/>
    </source>
</evidence>
<comment type="caution">
    <text evidence="2">The sequence shown here is derived from an EMBL/GenBank/DDBJ whole genome shotgun (WGS) entry which is preliminary data.</text>
</comment>
<dbReference type="InterPro" id="IPR008254">
    <property type="entry name" value="Flavodoxin/NO_synth"/>
</dbReference>
<gene>
    <name evidence="2" type="ORF">GCM10022395_18080</name>
</gene>
<sequence length="43" mass="4869">MNKRIGIIYSTTDGQTLKICQRIAEYAENSGFKIDVNEISSFN</sequence>
<dbReference type="SUPFAM" id="SSF52218">
    <property type="entry name" value="Flavoproteins"/>
    <property type="match status" value="1"/>
</dbReference>
<protein>
    <recommendedName>
        <fullName evidence="1">Flavodoxin-like domain-containing protein</fullName>
    </recommendedName>
</protein>
<organism evidence="2 3">
    <name type="scientific">Snuella lapsa</name>
    <dbReference type="NCBI Taxonomy" id="870481"/>
    <lineage>
        <taxon>Bacteria</taxon>
        <taxon>Pseudomonadati</taxon>
        <taxon>Bacteroidota</taxon>
        <taxon>Flavobacteriia</taxon>
        <taxon>Flavobacteriales</taxon>
        <taxon>Flavobacteriaceae</taxon>
        <taxon>Snuella</taxon>
    </lineage>
</organism>
<dbReference type="InterPro" id="IPR029039">
    <property type="entry name" value="Flavoprotein-like_sf"/>
</dbReference>
<evidence type="ECO:0000313" key="2">
    <source>
        <dbReference type="EMBL" id="GAA3568617.1"/>
    </source>
</evidence>
<dbReference type="RefSeq" id="WP_425568138.1">
    <property type="nucleotide sequence ID" value="NZ_BAABCY010000046.1"/>
</dbReference>
<reference evidence="3" key="1">
    <citation type="journal article" date="2019" name="Int. J. Syst. Evol. Microbiol.">
        <title>The Global Catalogue of Microorganisms (GCM) 10K type strain sequencing project: providing services to taxonomists for standard genome sequencing and annotation.</title>
        <authorList>
            <consortium name="The Broad Institute Genomics Platform"/>
            <consortium name="The Broad Institute Genome Sequencing Center for Infectious Disease"/>
            <person name="Wu L."/>
            <person name="Ma J."/>
        </authorList>
    </citation>
    <scope>NUCLEOTIDE SEQUENCE [LARGE SCALE GENOMIC DNA]</scope>
    <source>
        <strain evidence="3">JCM 17111</strain>
    </source>
</reference>
<proteinExistence type="predicted"/>
<dbReference type="PROSITE" id="PS50902">
    <property type="entry name" value="FLAVODOXIN_LIKE"/>
    <property type="match status" value="1"/>
</dbReference>
<dbReference type="Pfam" id="PF12724">
    <property type="entry name" value="Flavodoxin_5"/>
    <property type="match status" value="1"/>
</dbReference>
<dbReference type="Gene3D" id="3.40.50.360">
    <property type="match status" value="1"/>
</dbReference>
<dbReference type="Proteomes" id="UP001500954">
    <property type="component" value="Unassembled WGS sequence"/>
</dbReference>
<evidence type="ECO:0000313" key="3">
    <source>
        <dbReference type="Proteomes" id="UP001500954"/>
    </source>
</evidence>